<comment type="caution">
    <text evidence="4">The sequence shown here is derived from an EMBL/GenBank/DDBJ whole genome shotgun (WGS) entry which is preliminary data.</text>
</comment>
<keyword evidence="1 3" id="KW-0853">WD repeat</keyword>
<keyword evidence="5" id="KW-1185">Reference proteome</keyword>
<dbReference type="PANTHER" id="PTHR19848">
    <property type="entry name" value="WD40 REPEAT PROTEIN"/>
    <property type="match status" value="1"/>
</dbReference>
<feature type="non-terminal residue" evidence="4">
    <location>
        <position position="1"/>
    </location>
</feature>
<sequence>SVRVWDIESGTPVGKPFEGHTYSVWSVAFSPDGRRIVSGSDDQSVRIWDAESGKPVGKPLEGHTDSVTSVVFSPDGSRIVSGSSDKSVRVWDAQSPVAKQPPPLSLSPSVLTFCSHPDHYLPYHQLPFSTFFLTTEGWLCGSNSLLLWIPLEYRQTLLVPPLQLVISNAELATLNFQNFAHGFGWVK</sequence>
<gene>
    <name evidence="4" type="ORF">BDP27DRAFT_1156321</name>
</gene>
<dbReference type="InterPro" id="IPR036322">
    <property type="entry name" value="WD40_repeat_dom_sf"/>
</dbReference>
<dbReference type="SMART" id="SM00320">
    <property type="entry name" value="WD40"/>
    <property type="match status" value="2"/>
</dbReference>
<dbReference type="PROSITE" id="PS50294">
    <property type="entry name" value="WD_REPEATS_REGION"/>
    <property type="match status" value="2"/>
</dbReference>
<evidence type="ECO:0000313" key="5">
    <source>
        <dbReference type="Proteomes" id="UP000772434"/>
    </source>
</evidence>
<dbReference type="PROSITE" id="PS00678">
    <property type="entry name" value="WD_REPEATS_1"/>
    <property type="match status" value="2"/>
</dbReference>
<evidence type="ECO:0000256" key="2">
    <source>
        <dbReference type="ARBA" id="ARBA00022737"/>
    </source>
</evidence>
<reference evidence="4" key="1">
    <citation type="submission" date="2020-11" db="EMBL/GenBank/DDBJ databases">
        <authorList>
            <consortium name="DOE Joint Genome Institute"/>
            <person name="Ahrendt S."/>
            <person name="Riley R."/>
            <person name="Andreopoulos W."/>
            <person name="Labutti K."/>
            <person name="Pangilinan J."/>
            <person name="Ruiz-Duenas F.J."/>
            <person name="Barrasa J.M."/>
            <person name="Sanchez-Garcia M."/>
            <person name="Camarero S."/>
            <person name="Miyauchi S."/>
            <person name="Serrano A."/>
            <person name="Linde D."/>
            <person name="Babiker R."/>
            <person name="Drula E."/>
            <person name="Ayuso-Fernandez I."/>
            <person name="Pacheco R."/>
            <person name="Padilla G."/>
            <person name="Ferreira P."/>
            <person name="Barriuso J."/>
            <person name="Kellner H."/>
            <person name="Castanera R."/>
            <person name="Alfaro M."/>
            <person name="Ramirez L."/>
            <person name="Pisabarro A.G."/>
            <person name="Kuo A."/>
            <person name="Tritt A."/>
            <person name="Lipzen A."/>
            <person name="He G."/>
            <person name="Yan M."/>
            <person name="Ng V."/>
            <person name="Cullen D."/>
            <person name="Martin F."/>
            <person name="Rosso M.-N."/>
            <person name="Henrissat B."/>
            <person name="Hibbett D."/>
            <person name="Martinez A.T."/>
            <person name="Grigoriev I.V."/>
        </authorList>
    </citation>
    <scope>NUCLEOTIDE SEQUENCE</scope>
    <source>
        <strain evidence="4">AH 40177</strain>
    </source>
</reference>
<dbReference type="InterPro" id="IPR015943">
    <property type="entry name" value="WD40/YVTN_repeat-like_dom_sf"/>
</dbReference>
<dbReference type="EMBL" id="JADNRY010000130">
    <property type="protein sequence ID" value="KAF9064152.1"/>
    <property type="molecule type" value="Genomic_DNA"/>
</dbReference>
<dbReference type="InterPro" id="IPR020472">
    <property type="entry name" value="WD40_PAC1"/>
</dbReference>
<dbReference type="Gene3D" id="2.130.10.10">
    <property type="entry name" value="YVTN repeat-like/Quinoprotein amine dehydrogenase"/>
    <property type="match status" value="1"/>
</dbReference>
<feature type="repeat" description="WD" evidence="3">
    <location>
        <begin position="17"/>
        <end position="58"/>
    </location>
</feature>
<dbReference type="Proteomes" id="UP000772434">
    <property type="component" value="Unassembled WGS sequence"/>
</dbReference>
<feature type="non-terminal residue" evidence="4">
    <location>
        <position position="187"/>
    </location>
</feature>
<organism evidence="4 5">
    <name type="scientific">Rhodocollybia butyracea</name>
    <dbReference type="NCBI Taxonomy" id="206335"/>
    <lineage>
        <taxon>Eukaryota</taxon>
        <taxon>Fungi</taxon>
        <taxon>Dikarya</taxon>
        <taxon>Basidiomycota</taxon>
        <taxon>Agaricomycotina</taxon>
        <taxon>Agaricomycetes</taxon>
        <taxon>Agaricomycetidae</taxon>
        <taxon>Agaricales</taxon>
        <taxon>Marasmiineae</taxon>
        <taxon>Omphalotaceae</taxon>
        <taxon>Rhodocollybia</taxon>
    </lineage>
</organism>
<dbReference type="OrthoDB" id="6262491at2759"/>
<dbReference type="PROSITE" id="PS50082">
    <property type="entry name" value="WD_REPEATS_2"/>
    <property type="match status" value="2"/>
</dbReference>
<dbReference type="SUPFAM" id="SSF50978">
    <property type="entry name" value="WD40 repeat-like"/>
    <property type="match status" value="1"/>
</dbReference>
<dbReference type="PRINTS" id="PR00320">
    <property type="entry name" value="GPROTEINBRPT"/>
</dbReference>
<accession>A0A9P5PKA7</accession>
<evidence type="ECO:0000256" key="3">
    <source>
        <dbReference type="PROSITE-ProRule" id="PRU00221"/>
    </source>
</evidence>
<evidence type="ECO:0000313" key="4">
    <source>
        <dbReference type="EMBL" id="KAF9064152.1"/>
    </source>
</evidence>
<feature type="repeat" description="WD" evidence="3">
    <location>
        <begin position="60"/>
        <end position="95"/>
    </location>
</feature>
<dbReference type="AlphaFoldDB" id="A0A9P5PKA7"/>
<proteinExistence type="predicted"/>
<protein>
    <submittedName>
        <fullName evidence="4">WD40-repeat-containing domain protein</fullName>
    </submittedName>
</protein>
<dbReference type="Pfam" id="PF00400">
    <property type="entry name" value="WD40"/>
    <property type="match status" value="2"/>
</dbReference>
<name>A0A9P5PKA7_9AGAR</name>
<evidence type="ECO:0000256" key="1">
    <source>
        <dbReference type="ARBA" id="ARBA00022574"/>
    </source>
</evidence>
<dbReference type="InterPro" id="IPR001680">
    <property type="entry name" value="WD40_rpt"/>
</dbReference>
<dbReference type="PANTHER" id="PTHR19848:SF8">
    <property type="entry name" value="F-BOX AND WD REPEAT DOMAIN CONTAINING 7"/>
    <property type="match status" value="1"/>
</dbReference>
<keyword evidence="2" id="KW-0677">Repeat</keyword>
<dbReference type="InterPro" id="IPR019775">
    <property type="entry name" value="WD40_repeat_CS"/>
</dbReference>